<reference evidence="1" key="1">
    <citation type="journal article" date="2014" name="Front. Microbiol.">
        <title>High frequency of phylogenetically diverse reductive dehalogenase-homologous genes in deep subseafloor sedimentary metagenomes.</title>
        <authorList>
            <person name="Kawai M."/>
            <person name="Futagami T."/>
            <person name="Toyoda A."/>
            <person name="Takaki Y."/>
            <person name="Nishi S."/>
            <person name="Hori S."/>
            <person name="Arai W."/>
            <person name="Tsubouchi T."/>
            <person name="Morono Y."/>
            <person name="Uchiyama I."/>
            <person name="Ito T."/>
            <person name="Fujiyama A."/>
            <person name="Inagaki F."/>
            <person name="Takami H."/>
        </authorList>
    </citation>
    <scope>NUCLEOTIDE SEQUENCE</scope>
    <source>
        <strain evidence="1">Expedition CK06-06</strain>
    </source>
</reference>
<dbReference type="AlphaFoldDB" id="X1BQL5"/>
<evidence type="ECO:0000313" key="1">
    <source>
        <dbReference type="EMBL" id="GAG98039.1"/>
    </source>
</evidence>
<protein>
    <submittedName>
        <fullName evidence="1">Uncharacterized protein</fullName>
    </submittedName>
</protein>
<organism evidence="1">
    <name type="scientific">marine sediment metagenome</name>
    <dbReference type="NCBI Taxonomy" id="412755"/>
    <lineage>
        <taxon>unclassified sequences</taxon>
        <taxon>metagenomes</taxon>
        <taxon>ecological metagenomes</taxon>
    </lineage>
</organism>
<gene>
    <name evidence="1" type="ORF">S01H4_43330</name>
</gene>
<proteinExistence type="predicted"/>
<feature type="non-terminal residue" evidence="1">
    <location>
        <position position="1"/>
    </location>
</feature>
<name>X1BQL5_9ZZZZ</name>
<comment type="caution">
    <text evidence="1">The sequence shown here is derived from an EMBL/GenBank/DDBJ whole genome shotgun (WGS) entry which is preliminary data.</text>
</comment>
<accession>X1BQL5</accession>
<sequence length="29" mass="3267">KTVPEKVLINDIKIIMTINNIIFILGSIL</sequence>
<dbReference type="EMBL" id="BART01023893">
    <property type="protein sequence ID" value="GAG98039.1"/>
    <property type="molecule type" value="Genomic_DNA"/>
</dbReference>